<evidence type="ECO:0000313" key="2">
    <source>
        <dbReference type="EMBL" id="MBX41845.1"/>
    </source>
</evidence>
<accession>A0A2P2NH85</accession>
<feature type="chain" id="PRO_5015169714" evidence="1">
    <location>
        <begin position="22"/>
        <end position="48"/>
    </location>
</feature>
<dbReference type="AlphaFoldDB" id="A0A2P2NH85"/>
<reference evidence="2" key="1">
    <citation type="submission" date="2018-02" db="EMBL/GenBank/DDBJ databases">
        <title>Rhizophora mucronata_Transcriptome.</title>
        <authorList>
            <person name="Meera S.P."/>
            <person name="Sreeshan A."/>
            <person name="Augustine A."/>
        </authorList>
    </citation>
    <scope>NUCLEOTIDE SEQUENCE</scope>
    <source>
        <tissue evidence="2">Leaf</tissue>
    </source>
</reference>
<evidence type="ECO:0000256" key="1">
    <source>
        <dbReference type="SAM" id="SignalP"/>
    </source>
</evidence>
<name>A0A2P2NH85_RHIMU</name>
<organism evidence="2">
    <name type="scientific">Rhizophora mucronata</name>
    <name type="common">Asiatic mangrove</name>
    <dbReference type="NCBI Taxonomy" id="61149"/>
    <lineage>
        <taxon>Eukaryota</taxon>
        <taxon>Viridiplantae</taxon>
        <taxon>Streptophyta</taxon>
        <taxon>Embryophyta</taxon>
        <taxon>Tracheophyta</taxon>
        <taxon>Spermatophyta</taxon>
        <taxon>Magnoliopsida</taxon>
        <taxon>eudicotyledons</taxon>
        <taxon>Gunneridae</taxon>
        <taxon>Pentapetalae</taxon>
        <taxon>rosids</taxon>
        <taxon>fabids</taxon>
        <taxon>Malpighiales</taxon>
        <taxon>Rhizophoraceae</taxon>
        <taxon>Rhizophora</taxon>
    </lineage>
</organism>
<dbReference type="EMBL" id="GGEC01061361">
    <property type="protein sequence ID" value="MBX41845.1"/>
    <property type="molecule type" value="Transcribed_RNA"/>
</dbReference>
<protein>
    <submittedName>
        <fullName evidence="2">Uncharacterized protein</fullName>
    </submittedName>
</protein>
<sequence>MCFGCLFFLSLFVFFFYVLHSEKEQSFLMCDSVISRLLIPEWVLHPIL</sequence>
<keyword evidence="1" id="KW-0732">Signal</keyword>
<feature type="signal peptide" evidence="1">
    <location>
        <begin position="1"/>
        <end position="21"/>
    </location>
</feature>
<proteinExistence type="predicted"/>